<dbReference type="AlphaFoldDB" id="A0AAE4Y7Q4"/>
<dbReference type="Proteomes" id="UP001193501">
    <property type="component" value="Unassembled WGS sequence"/>
</dbReference>
<evidence type="ECO:0000313" key="2">
    <source>
        <dbReference type="EMBL" id="NBZ87462.1"/>
    </source>
</evidence>
<evidence type="ECO:0000256" key="1">
    <source>
        <dbReference type="SAM" id="Phobius"/>
    </source>
</evidence>
<dbReference type="EMBL" id="JAABNR010000006">
    <property type="protein sequence ID" value="NBZ87462.1"/>
    <property type="molecule type" value="Genomic_DNA"/>
</dbReference>
<reference evidence="2" key="1">
    <citation type="submission" date="2020-01" db="EMBL/GenBank/DDBJ databases">
        <authorList>
            <person name="Chen W.-M."/>
        </authorList>
    </citation>
    <scope>NUCLEOTIDE SEQUENCE</scope>
    <source>
        <strain evidence="2">CYK-10</strain>
    </source>
</reference>
<keyword evidence="3" id="KW-1185">Reference proteome</keyword>
<protein>
    <recommendedName>
        <fullName evidence="4">Apolipoprotein acyltransferase</fullName>
    </recommendedName>
</protein>
<proteinExistence type="predicted"/>
<feature type="transmembrane region" description="Helical" evidence="1">
    <location>
        <begin position="27"/>
        <end position="49"/>
    </location>
</feature>
<sequence>MMWLVIAGAAAAGAFFARKKGGRGVDMAQYAAVWGICAALASLVVVVFVSRLLN</sequence>
<evidence type="ECO:0008006" key="4">
    <source>
        <dbReference type="Google" id="ProtNLM"/>
    </source>
</evidence>
<accession>A0AAE4Y7Q4</accession>
<comment type="caution">
    <text evidence="2">The sequence shown here is derived from an EMBL/GenBank/DDBJ whole genome shotgun (WGS) entry which is preliminary data.</text>
</comment>
<evidence type="ECO:0000313" key="3">
    <source>
        <dbReference type="Proteomes" id="UP001193501"/>
    </source>
</evidence>
<dbReference type="RefSeq" id="WP_168774228.1">
    <property type="nucleotide sequence ID" value="NZ_JAABNR010000006.1"/>
</dbReference>
<keyword evidence="1" id="KW-1133">Transmembrane helix</keyword>
<gene>
    <name evidence="2" type="ORF">GV832_07710</name>
</gene>
<name>A0AAE4Y7Q4_9RHOB</name>
<keyword evidence="1" id="KW-0812">Transmembrane</keyword>
<keyword evidence="1" id="KW-0472">Membrane</keyword>
<organism evidence="2 3">
    <name type="scientific">Stagnihabitans tardus</name>
    <dbReference type="NCBI Taxonomy" id="2699202"/>
    <lineage>
        <taxon>Bacteria</taxon>
        <taxon>Pseudomonadati</taxon>
        <taxon>Pseudomonadota</taxon>
        <taxon>Alphaproteobacteria</taxon>
        <taxon>Rhodobacterales</taxon>
        <taxon>Paracoccaceae</taxon>
        <taxon>Stagnihabitans</taxon>
    </lineage>
</organism>